<dbReference type="Proteomes" id="UP001142462">
    <property type="component" value="Unassembled WGS sequence"/>
</dbReference>
<keyword evidence="3" id="KW-1185">Reference proteome</keyword>
<name>A0A9W6LVN1_9MICO</name>
<dbReference type="Pfam" id="PF03883">
    <property type="entry name" value="H2O2_YaaD"/>
    <property type="match status" value="1"/>
</dbReference>
<dbReference type="AlphaFoldDB" id="A0A9W6LVN1"/>
<dbReference type="GO" id="GO:0033194">
    <property type="term" value="P:response to hydroperoxide"/>
    <property type="evidence" value="ECO:0007669"/>
    <property type="project" value="TreeGrafter"/>
</dbReference>
<sequence length="252" mass="26679">MLLLLPPSETKRPGGDRPPIDLGGLRLPSLRRHREDVAEALVALSADADRAARVLKLSERQRGEIAHNAALLTAPTMPAMDRYTGVLFDALDAASLSAAARGWLARHALIQTAPFGPIGAGDLVPAYRLAAGTSLPGVPALRRHWAGPTGEALREAADGLVVDLRSKAYVDLGPVPDDVASVYVSVVAEGADGAVRALNHFNKKAKGLFVRALAESRPTWRTADGLLAWAADAGLDLRPGESSREVLLFARE</sequence>
<dbReference type="RefSeq" id="WP_271172224.1">
    <property type="nucleotide sequence ID" value="NZ_BSEJ01000002.1"/>
</dbReference>
<evidence type="ECO:0000313" key="2">
    <source>
        <dbReference type="EMBL" id="GLJ60492.1"/>
    </source>
</evidence>
<dbReference type="PANTHER" id="PTHR30283:SF4">
    <property type="entry name" value="PEROXIDE STRESS RESISTANCE PROTEIN YAAA"/>
    <property type="match status" value="1"/>
</dbReference>
<gene>
    <name evidence="2" type="ORF">GCM10017576_06210</name>
</gene>
<dbReference type="PANTHER" id="PTHR30283">
    <property type="entry name" value="PEROXIDE STRESS RESPONSE PROTEIN YAAA"/>
    <property type="match status" value="1"/>
</dbReference>
<dbReference type="InterPro" id="IPR005583">
    <property type="entry name" value="YaaA"/>
</dbReference>
<feature type="region of interest" description="Disordered" evidence="1">
    <location>
        <begin position="1"/>
        <end position="23"/>
    </location>
</feature>
<evidence type="ECO:0000256" key="1">
    <source>
        <dbReference type="SAM" id="MobiDB-lite"/>
    </source>
</evidence>
<dbReference type="EMBL" id="BSEJ01000002">
    <property type="protein sequence ID" value="GLJ60492.1"/>
    <property type="molecule type" value="Genomic_DNA"/>
</dbReference>
<organism evidence="2 3">
    <name type="scientific">Microbacterium barkeri</name>
    <dbReference type="NCBI Taxonomy" id="33917"/>
    <lineage>
        <taxon>Bacteria</taxon>
        <taxon>Bacillati</taxon>
        <taxon>Actinomycetota</taxon>
        <taxon>Actinomycetes</taxon>
        <taxon>Micrococcales</taxon>
        <taxon>Microbacteriaceae</taxon>
        <taxon>Microbacterium</taxon>
    </lineage>
</organism>
<evidence type="ECO:0000313" key="3">
    <source>
        <dbReference type="Proteomes" id="UP001142462"/>
    </source>
</evidence>
<reference evidence="2" key="2">
    <citation type="submission" date="2023-01" db="EMBL/GenBank/DDBJ databases">
        <authorList>
            <person name="Sun Q."/>
            <person name="Evtushenko L."/>
        </authorList>
    </citation>
    <scope>NUCLEOTIDE SEQUENCE</scope>
    <source>
        <strain evidence="2">VKM Ac-1020</strain>
    </source>
</reference>
<reference evidence="2" key="1">
    <citation type="journal article" date="2014" name="Int. J. Syst. Evol. Microbiol.">
        <title>Complete genome sequence of Corynebacterium casei LMG S-19264T (=DSM 44701T), isolated from a smear-ripened cheese.</title>
        <authorList>
            <consortium name="US DOE Joint Genome Institute (JGI-PGF)"/>
            <person name="Walter F."/>
            <person name="Albersmeier A."/>
            <person name="Kalinowski J."/>
            <person name="Ruckert C."/>
        </authorList>
    </citation>
    <scope>NUCLEOTIDE SEQUENCE</scope>
    <source>
        <strain evidence="2">VKM Ac-1020</strain>
    </source>
</reference>
<dbReference type="GO" id="GO:0005829">
    <property type="term" value="C:cytosol"/>
    <property type="evidence" value="ECO:0007669"/>
    <property type="project" value="TreeGrafter"/>
</dbReference>
<accession>A0A9W6LVN1</accession>
<feature type="compositionally biased region" description="Basic and acidic residues" evidence="1">
    <location>
        <begin position="9"/>
        <end position="19"/>
    </location>
</feature>
<proteinExistence type="predicted"/>
<protein>
    <submittedName>
        <fullName evidence="2">Peroxide stress protein YaaA</fullName>
    </submittedName>
</protein>
<comment type="caution">
    <text evidence="2">The sequence shown here is derived from an EMBL/GenBank/DDBJ whole genome shotgun (WGS) entry which is preliminary data.</text>
</comment>